<feature type="compositionally biased region" description="Low complexity" evidence="1">
    <location>
        <begin position="33"/>
        <end position="48"/>
    </location>
</feature>
<dbReference type="EMBL" id="JACASE010000003">
    <property type="protein sequence ID" value="KAF6484327.1"/>
    <property type="molecule type" value="Genomic_DNA"/>
</dbReference>
<proteinExistence type="predicted"/>
<evidence type="ECO:0000313" key="2">
    <source>
        <dbReference type="EMBL" id="KAF6484327.1"/>
    </source>
</evidence>
<comment type="caution">
    <text evidence="2">The sequence shown here is derived from an EMBL/GenBank/DDBJ whole genome shotgun (WGS) entry which is preliminary data.</text>
</comment>
<evidence type="ECO:0000256" key="1">
    <source>
        <dbReference type="SAM" id="MobiDB-lite"/>
    </source>
</evidence>
<evidence type="ECO:0000313" key="3">
    <source>
        <dbReference type="Proteomes" id="UP000593571"/>
    </source>
</evidence>
<feature type="region of interest" description="Disordered" evidence="1">
    <location>
        <begin position="1"/>
        <end position="65"/>
    </location>
</feature>
<reference evidence="2 3" key="1">
    <citation type="journal article" date="2020" name="Nature">
        <title>Six reference-quality genomes reveal evolution of bat adaptations.</title>
        <authorList>
            <person name="Jebb D."/>
            <person name="Huang Z."/>
            <person name="Pippel M."/>
            <person name="Hughes G.M."/>
            <person name="Lavrichenko K."/>
            <person name="Devanna P."/>
            <person name="Winkler S."/>
            <person name="Jermiin L.S."/>
            <person name="Skirmuntt E.C."/>
            <person name="Katzourakis A."/>
            <person name="Burkitt-Gray L."/>
            <person name="Ray D.A."/>
            <person name="Sullivan K.A.M."/>
            <person name="Roscito J.G."/>
            <person name="Kirilenko B.M."/>
            <person name="Davalos L.M."/>
            <person name="Corthals A.P."/>
            <person name="Power M.L."/>
            <person name="Jones G."/>
            <person name="Ransome R.D."/>
            <person name="Dechmann D.K.N."/>
            <person name="Locatelli A.G."/>
            <person name="Puechmaille S.J."/>
            <person name="Fedrigo O."/>
            <person name="Jarvis E.D."/>
            <person name="Hiller M."/>
            <person name="Vernes S.C."/>
            <person name="Myers E.W."/>
            <person name="Teeling E.C."/>
        </authorList>
    </citation>
    <scope>NUCLEOTIDE SEQUENCE [LARGE SCALE GENOMIC DNA]</scope>
    <source>
        <strain evidence="2">MRouAeg1</strain>
        <tissue evidence="2">Muscle</tissue>
    </source>
</reference>
<gene>
    <name evidence="2" type="ORF">HJG63_004858</name>
</gene>
<protein>
    <submittedName>
        <fullName evidence="2">Family with sequence similarity 205 member C</fullName>
    </submittedName>
</protein>
<keyword evidence="3" id="KW-1185">Reference proteome</keyword>
<sequence>MSSTSFGQNQGSHHSQELSLPSTTPSMSQLTDQKSSVQSTAQSTSAATIQDYQAKHHRKQEFQARNMSWDAGALYSSSLEEHRIPMNQQDKKKSNSKCVMEKQEATEAALGNKTKHFLHWINPKVKGQGHKESILSKDETVAKTITKNVEKSPPLTKGPMKPAKLKKTEEEGMTFFDACQCIDNEQHQHPL</sequence>
<organism evidence="2 3">
    <name type="scientific">Rousettus aegyptiacus</name>
    <name type="common">Egyptian fruit bat</name>
    <name type="synonym">Pteropus aegyptiacus</name>
    <dbReference type="NCBI Taxonomy" id="9407"/>
    <lineage>
        <taxon>Eukaryota</taxon>
        <taxon>Metazoa</taxon>
        <taxon>Chordata</taxon>
        <taxon>Craniata</taxon>
        <taxon>Vertebrata</taxon>
        <taxon>Euteleostomi</taxon>
        <taxon>Mammalia</taxon>
        <taxon>Eutheria</taxon>
        <taxon>Laurasiatheria</taxon>
        <taxon>Chiroptera</taxon>
        <taxon>Yinpterochiroptera</taxon>
        <taxon>Pteropodoidea</taxon>
        <taxon>Pteropodidae</taxon>
        <taxon>Rousettinae</taxon>
        <taxon>Rousettus</taxon>
    </lineage>
</organism>
<dbReference type="AlphaFoldDB" id="A0A7J8II88"/>
<accession>A0A7J8II88</accession>
<feature type="compositionally biased region" description="Polar residues" evidence="1">
    <location>
        <begin position="1"/>
        <end position="32"/>
    </location>
</feature>
<name>A0A7J8II88_ROUAE</name>
<dbReference type="Proteomes" id="UP000593571">
    <property type="component" value="Unassembled WGS sequence"/>
</dbReference>